<comment type="similarity">
    <text evidence="1">Belongs to the ustYa family.</text>
</comment>
<reference evidence="3" key="1">
    <citation type="submission" date="2021-03" db="EMBL/GenBank/DDBJ databases">
        <authorList>
            <person name="Tagirdzhanova G."/>
        </authorList>
    </citation>
    <scope>NUCLEOTIDE SEQUENCE</scope>
</reference>
<evidence type="ECO:0000313" key="4">
    <source>
        <dbReference type="Proteomes" id="UP000664169"/>
    </source>
</evidence>
<keyword evidence="4" id="KW-1185">Reference proteome</keyword>
<protein>
    <submittedName>
        <fullName evidence="3">Uncharacterized protein</fullName>
    </submittedName>
</protein>
<keyword evidence="2" id="KW-0812">Transmembrane</keyword>
<name>A0A8H3ITW4_9LECA</name>
<dbReference type="Proteomes" id="UP000664169">
    <property type="component" value="Unassembled WGS sequence"/>
</dbReference>
<evidence type="ECO:0000313" key="3">
    <source>
        <dbReference type="EMBL" id="CAF9927665.1"/>
    </source>
</evidence>
<evidence type="ECO:0000256" key="1">
    <source>
        <dbReference type="ARBA" id="ARBA00035112"/>
    </source>
</evidence>
<dbReference type="InterPro" id="IPR021765">
    <property type="entry name" value="UstYa-like"/>
</dbReference>
<dbReference type="Pfam" id="PF11807">
    <property type="entry name" value="UstYa"/>
    <property type="match status" value="1"/>
</dbReference>
<keyword evidence="2" id="KW-1133">Transmembrane helix</keyword>
<dbReference type="AlphaFoldDB" id="A0A8H3ITW4"/>
<organism evidence="3 4">
    <name type="scientific">Gomphillus americanus</name>
    <dbReference type="NCBI Taxonomy" id="1940652"/>
    <lineage>
        <taxon>Eukaryota</taxon>
        <taxon>Fungi</taxon>
        <taxon>Dikarya</taxon>
        <taxon>Ascomycota</taxon>
        <taxon>Pezizomycotina</taxon>
        <taxon>Lecanoromycetes</taxon>
        <taxon>OSLEUM clade</taxon>
        <taxon>Ostropomycetidae</taxon>
        <taxon>Ostropales</taxon>
        <taxon>Graphidaceae</taxon>
        <taxon>Gomphilloideae</taxon>
        <taxon>Gomphillus</taxon>
    </lineage>
</organism>
<dbReference type="EMBL" id="CAJPDQ010000027">
    <property type="protein sequence ID" value="CAF9927665.1"/>
    <property type="molecule type" value="Genomic_DNA"/>
</dbReference>
<proteinExistence type="inferred from homology"/>
<gene>
    <name evidence="3" type="ORF">GOMPHAMPRED_004465</name>
</gene>
<feature type="transmembrane region" description="Helical" evidence="2">
    <location>
        <begin position="37"/>
        <end position="61"/>
    </location>
</feature>
<comment type="caution">
    <text evidence="3">The sequence shown here is derived from an EMBL/GenBank/DDBJ whole genome shotgun (WGS) entry which is preliminary data.</text>
</comment>
<dbReference type="GO" id="GO:0043386">
    <property type="term" value="P:mycotoxin biosynthetic process"/>
    <property type="evidence" value="ECO:0007669"/>
    <property type="project" value="InterPro"/>
</dbReference>
<accession>A0A8H3ITW4</accession>
<evidence type="ECO:0000256" key="2">
    <source>
        <dbReference type="SAM" id="Phobius"/>
    </source>
</evidence>
<keyword evidence="2" id="KW-0472">Membrane</keyword>
<sequence>MDKEELLPLCESNDDLEGKPPQNPVPRRWEGHKSIRLFPWPLILIHAAFILAYTVAFFVLVSAETPMSSLVYSPAREALRYMPKTVSVLYNDTTNLFLQESGEGVEEAWYQLLQNLNIRMTENEMLALGRESVRLSDGSGDSLVSLGMAIPHIKIDWSIDQYGRRLPSTALPGKRRTQHEMGKH</sequence>